<proteinExistence type="predicted"/>
<name>A0A2M4AU41_9DIPT</name>
<organism evidence="2">
    <name type="scientific">Anopheles triannulatus</name>
    <dbReference type="NCBI Taxonomy" id="58253"/>
    <lineage>
        <taxon>Eukaryota</taxon>
        <taxon>Metazoa</taxon>
        <taxon>Ecdysozoa</taxon>
        <taxon>Arthropoda</taxon>
        <taxon>Hexapoda</taxon>
        <taxon>Insecta</taxon>
        <taxon>Pterygota</taxon>
        <taxon>Neoptera</taxon>
        <taxon>Endopterygota</taxon>
        <taxon>Diptera</taxon>
        <taxon>Nematocera</taxon>
        <taxon>Culicoidea</taxon>
        <taxon>Culicidae</taxon>
        <taxon>Anophelinae</taxon>
        <taxon>Anopheles</taxon>
    </lineage>
</organism>
<feature type="transmembrane region" description="Helical" evidence="1">
    <location>
        <begin position="56"/>
        <end position="74"/>
    </location>
</feature>
<keyword evidence="1" id="KW-0812">Transmembrane</keyword>
<sequence length="157" mass="16578">MLLVLLLPPPPPLLPLPAELTSAPLVTADEIVTTVGTPLATGPAADETLITWRPEVLLVALVPVLLLVALIPLLPPAAAAAAAAAAWMNLMLFALFTTTVCVPVSKRLVCCCCCCDCCCCCCWVVRILTVGMRCTVCPLLFKIVVVVPCRLLPACWL</sequence>
<protein>
    <submittedName>
        <fullName evidence="2">Uncharacterized protein</fullName>
    </submittedName>
</protein>
<evidence type="ECO:0000313" key="2">
    <source>
        <dbReference type="EMBL" id="MBW44300.1"/>
    </source>
</evidence>
<evidence type="ECO:0000256" key="1">
    <source>
        <dbReference type="SAM" id="Phobius"/>
    </source>
</evidence>
<keyword evidence="1" id="KW-1133">Transmembrane helix</keyword>
<keyword evidence="1" id="KW-0472">Membrane</keyword>
<feature type="transmembrane region" description="Helical" evidence="1">
    <location>
        <begin position="86"/>
        <end position="105"/>
    </location>
</feature>
<reference evidence="2" key="1">
    <citation type="submission" date="2018-01" db="EMBL/GenBank/DDBJ databases">
        <title>An insight into the sialome of Amazonian anophelines.</title>
        <authorList>
            <person name="Ribeiro J.M."/>
            <person name="Scarpassa V."/>
            <person name="Calvo E."/>
        </authorList>
    </citation>
    <scope>NUCLEOTIDE SEQUENCE</scope>
    <source>
        <tissue evidence="2">Salivary glands</tissue>
    </source>
</reference>
<dbReference type="AlphaFoldDB" id="A0A2M4AU41"/>
<accession>A0A2M4AU41</accession>
<dbReference type="EMBL" id="GGFK01010979">
    <property type="protein sequence ID" value="MBW44300.1"/>
    <property type="molecule type" value="Transcribed_RNA"/>
</dbReference>